<keyword evidence="1 3" id="KW-0732">Signal</keyword>
<evidence type="ECO:0000313" key="4">
    <source>
        <dbReference type="EMBL" id="AHW64900.1"/>
    </source>
</evidence>
<feature type="chain" id="PRO_5038784160" evidence="3">
    <location>
        <begin position="20"/>
        <end position="180"/>
    </location>
</feature>
<evidence type="ECO:0000313" key="5">
    <source>
        <dbReference type="Proteomes" id="UP000023703"/>
    </source>
</evidence>
<dbReference type="HOGENOM" id="CLU_1545036_0_0_11"/>
<feature type="region of interest" description="Disordered" evidence="2">
    <location>
        <begin position="21"/>
        <end position="59"/>
    </location>
</feature>
<dbReference type="RefSeq" id="WP_038549841.1">
    <property type="nucleotide sequence ID" value="NZ_CP006842.1"/>
</dbReference>
<dbReference type="InterPro" id="IPR029050">
    <property type="entry name" value="Immunoprotect_excell_Ig-like"/>
</dbReference>
<sequence>MNVRRSIVALALTAPLALAGCSSNDSDNDDSNTTDAAGDTSSGASEESSTAGGSVADSDLPAVGETISIDKADITVDNLRAFERESTTQVCADVNFTVTSETEPLQVRGLAAWKLYDPEQLPRTQTVSEETDHVLDEVGPGQSEDGTICFDGPADPGEYRLSFQENFDAQTDRAEWIGTL</sequence>
<dbReference type="eggNOG" id="ENOG5031VSA">
    <property type="taxonomic scope" value="Bacteria"/>
</dbReference>
<organism evidence="4 5">
    <name type="scientific">Corynebacterium glyciniphilum AJ 3170</name>
    <dbReference type="NCBI Taxonomy" id="1404245"/>
    <lineage>
        <taxon>Bacteria</taxon>
        <taxon>Bacillati</taxon>
        <taxon>Actinomycetota</taxon>
        <taxon>Actinomycetes</taxon>
        <taxon>Mycobacteriales</taxon>
        <taxon>Corynebacteriaceae</taxon>
        <taxon>Corynebacterium</taxon>
    </lineage>
</organism>
<feature type="signal peptide" evidence="3">
    <location>
        <begin position="1"/>
        <end position="19"/>
    </location>
</feature>
<dbReference type="KEGG" id="cgy:CGLY_12300"/>
<dbReference type="Proteomes" id="UP000023703">
    <property type="component" value="Chromosome"/>
</dbReference>
<gene>
    <name evidence="4" type="ORF">CGLY_12300</name>
</gene>
<evidence type="ECO:0000256" key="2">
    <source>
        <dbReference type="SAM" id="MobiDB-lite"/>
    </source>
</evidence>
<feature type="compositionally biased region" description="Low complexity" evidence="2">
    <location>
        <begin position="33"/>
        <end position="54"/>
    </location>
</feature>
<dbReference type="EMBL" id="CP006842">
    <property type="protein sequence ID" value="AHW64900.1"/>
    <property type="molecule type" value="Genomic_DNA"/>
</dbReference>
<dbReference type="OrthoDB" id="4426927at2"/>
<dbReference type="Gene3D" id="2.60.40.1240">
    <property type="match status" value="1"/>
</dbReference>
<dbReference type="AlphaFoldDB" id="X5EBX7"/>
<protein>
    <submittedName>
        <fullName evidence="4">Putative secreted protein</fullName>
    </submittedName>
</protein>
<reference evidence="4 5" key="1">
    <citation type="journal article" date="2015" name="Int. J. Syst. Evol. Microbiol.">
        <title>Revisiting Corynebacterium glyciniphilum (ex Kubota et al., 1972) sp. nov., nom. rev., isolated from putrefied banana.</title>
        <authorList>
            <person name="Al-Dilaimi A."/>
            <person name="Bednarz H."/>
            <person name="Lomker A."/>
            <person name="Niehaus K."/>
            <person name="Kalinowski J."/>
            <person name="Ruckert C."/>
        </authorList>
    </citation>
    <scope>NUCLEOTIDE SEQUENCE [LARGE SCALE GENOMIC DNA]</scope>
    <source>
        <strain evidence="4">AJ 3170</strain>
    </source>
</reference>
<evidence type="ECO:0000256" key="3">
    <source>
        <dbReference type="SAM" id="SignalP"/>
    </source>
</evidence>
<accession>X5EBX7</accession>
<proteinExistence type="predicted"/>
<name>X5EBX7_9CORY</name>
<keyword evidence="5" id="KW-1185">Reference proteome</keyword>
<evidence type="ECO:0000256" key="1">
    <source>
        <dbReference type="ARBA" id="ARBA00022729"/>
    </source>
</evidence>
<dbReference type="PROSITE" id="PS51257">
    <property type="entry name" value="PROKAR_LIPOPROTEIN"/>
    <property type="match status" value="1"/>
</dbReference>